<keyword evidence="1" id="KW-1133">Transmembrane helix</keyword>
<dbReference type="AlphaFoldDB" id="A0A0A9AQ18"/>
<dbReference type="PROSITE" id="PS51257">
    <property type="entry name" value="PROKAR_LIPOPROTEIN"/>
    <property type="match status" value="1"/>
</dbReference>
<evidence type="ECO:0000313" key="2">
    <source>
        <dbReference type="EMBL" id="JAD49152.1"/>
    </source>
</evidence>
<feature type="transmembrane region" description="Helical" evidence="1">
    <location>
        <begin position="32"/>
        <end position="54"/>
    </location>
</feature>
<accession>A0A0A9AQ18</accession>
<evidence type="ECO:0000256" key="1">
    <source>
        <dbReference type="SAM" id="Phobius"/>
    </source>
</evidence>
<keyword evidence="1" id="KW-0472">Membrane</keyword>
<organism evidence="2">
    <name type="scientific">Arundo donax</name>
    <name type="common">Giant reed</name>
    <name type="synonym">Donax arundinaceus</name>
    <dbReference type="NCBI Taxonomy" id="35708"/>
    <lineage>
        <taxon>Eukaryota</taxon>
        <taxon>Viridiplantae</taxon>
        <taxon>Streptophyta</taxon>
        <taxon>Embryophyta</taxon>
        <taxon>Tracheophyta</taxon>
        <taxon>Spermatophyta</taxon>
        <taxon>Magnoliopsida</taxon>
        <taxon>Liliopsida</taxon>
        <taxon>Poales</taxon>
        <taxon>Poaceae</taxon>
        <taxon>PACMAD clade</taxon>
        <taxon>Arundinoideae</taxon>
        <taxon>Arundineae</taxon>
        <taxon>Arundo</taxon>
    </lineage>
</organism>
<protein>
    <submittedName>
        <fullName evidence="2">Uncharacterized protein</fullName>
    </submittedName>
</protein>
<feature type="transmembrane region" description="Helical" evidence="1">
    <location>
        <begin position="7"/>
        <end position="26"/>
    </location>
</feature>
<dbReference type="EMBL" id="GBRH01248743">
    <property type="protein sequence ID" value="JAD49152.1"/>
    <property type="molecule type" value="Transcribed_RNA"/>
</dbReference>
<keyword evidence="1" id="KW-0812">Transmembrane</keyword>
<name>A0A0A9AQ18_ARUDO</name>
<sequence>MNLVKNILDGSTSVLMLLITLSPLLWYSCIQLVFSFIFYCSFSMLYFLLLSILYKWGFYLFL</sequence>
<reference evidence="2" key="2">
    <citation type="journal article" date="2015" name="Data Brief">
        <title>Shoot transcriptome of the giant reed, Arundo donax.</title>
        <authorList>
            <person name="Barrero R.A."/>
            <person name="Guerrero F.D."/>
            <person name="Moolhuijzen P."/>
            <person name="Goolsby J.A."/>
            <person name="Tidwell J."/>
            <person name="Bellgard S.E."/>
            <person name="Bellgard M.I."/>
        </authorList>
    </citation>
    <scope>NUCLEOTIDE SEQUENCE</scope>
    <source>
        <tissue evidence="2">Shoot tissue taken approximately 20 cm above the soil surface</tissue>
    </source>
</reference>
<reference evidence="2" key="1">
    <citation type="submission" date="2014-09" db="EMBL/GenBank/DDBJ databases">
        <authorList>
            <person name="Magalhaes I.L.F."/>
            <person name="Oliveira U."/>
            <person name="Santos F.R."/>
            <person name="Vidigal T.H.D.A."/>
            <person name="Brescovit A.D."/>
            <person name="Santos A.J."/>
        </authorList>
    </citation>
    <scope>NUCLEOTIDE SEQUENCE</scope>
    <source>
        <tissue evidence="2">Shoot tissue taken approximately 20 cm above the soil surface</tissue>
    </source>
</reference>
<proteinExistence type="predicted"/>